<dbReference type="GeneID" id="61423255"/>
<protein>
    <submittedName>
        <fullName evidence="3">Cupin</fullName>
    </submittedName>
</protein>
<dbReference type="Pfam" id="PF07883">
    <property type="entry name" value="Cupin_2"/>
    <property type="match status" value="1"/>
</dbReference>
<dbReference type="PANTHER" id="PTHR35848:SF6">
    <property type="entry name" value="CUPIN TYPE-2 DOMAIN-CONTAINING PROTEIN"/>
    <property type="match status" value="1"/>
</dbReference>
<dbReference type="SUPFAM" id="SSF51182">
    <property type="entry name" value="RmlC-like cupins"/>
    <property type="match status" value="1"/>
</dbReference>
<dbReference type="EMBL" id="KX486873">
    <property type="protein sequence ID" value="AOO89237.1"/>
    <property type="molecule type" value="Genomic_DNA"/>
</dbReference>
<sequence length="173" mass="18778">MATEPKAVINTADLKLDHWKQGELYESTDTSFGALLGLASLGVSYNEVPPGKSGCPFHNHHVEDELFYVIAGSGEYRFGDARHVIKAGDVLGAPAGGPETAHQIINTGTATLVYLGISTMARTEIVEYPDSGKFLAKTNWAAKTNRDNTETKRFRHIGRPEGDLDYWDGEPGA</sequence>
<reference evidence="3" key="1">
    <citation type="journal article" date="2015" name="BMC Genomics">
        <title>Transcriptome profiling of a Rhizobium leguminosarum bv. trifolii rosR mutant reveals the role of the transcriptional regulator RosR in motility, synthesis of cell-surface components, and other cellular processes.</title>
        <authorList>
            <person name="Rachwal K."/>
            <person name="Matczynska E."/>
            <person name="Janczarek M."/>
        </authorList>
    </citation>
    <scope>NUCLEOTIDE SEQUENCE</scope>
    <source>
        <strain evidence="3">Rt24.2</strain>
    </source>
</reference>
<reference evidence="3" key="2">
    <citation type="journal article" date="2016" name="Front. Microbiol.">
        <title>The Regulatory Protein RosR Affects Rhizobium leguminosarum bv. trifolii Protein Profiles, Cell Surface Properties, and Symbiosis with Clover.</title>
        <authorList>
            <person name="Rachwal K."/>
            <person name="Boguszewska A."/>
            <person name="Kopcinska J."/>
            <person name="Karas M."/>
            <person name="Tchorzewski M."/>
            <person name="Janczarek M."/>
        </authorList>
    </citation>
    <scope>NUCLEOTIDE SEQUENCE</scope>
    <source>
        <strain evidence="3">Rt24.2</strain>
    </source>
</reference>
<feature type="domain" description="Cupin type-2" evidence="2">
    <location>
        <begin position="47"/>
        <end position="115"/>
    </location>
</feature>
<dbReference type="InterPro" id="IPR014710">
    <property type="entry name" value="RmlC-like_jellyroll"/>
</dbReference>
<dbReference type="InterPro" id="IPR013096">
    <property type="entry name" value="Cupin_2"/>
</dbReference>
<dbReference type="PANTHER" id="PTHR35848">
    <property type="entry name" value="OXALATE-BINDING PROTEIN"/>
    <property type="match status" value="1"/>
</dbReference>
<dbReference type="RefSeq" id="WP_018241517.1">
    <property type="nucleotide sequence ID" value="NZ_MAMO01000010.1"/>
</dbReference>
<evidence type="ECO:0000256" key="1">
    <source>
        <dbReference type="ARBA" id="ARBA00022723"/>
    </source>
</evidence>
<accession>A0A1B8RGA6</accession>
<keyword evidence="1" id="KW-0479">Metal-binding</keyword>
<organism evidence="3">
    <name type="scientific">Rhizobium leguminosarum bv. trifolii</name>
    <dbReference type="NCBI Taxonomy" id="386"/>
    <lineage>
        <taxon>Bacteria</taxon>
        <taxon>Pseudomonadati</taxon>
        <taxon>Pseudomonadota</taxon>
        <taxon>Alphaproteobacteria</taxon>
        <taxon>Hyphomicrobiales</taxon>
        <taxon>Rhizobiaceae</taxon>
        <taxon>Rhizobium/Agrobacterium group</taxon>
        <taxon>Rhizobium</taxon>
    </lineage>
</organism>
<name>A0A1B8RGA6_RHILT</name>
<dbReference type="AlphaFoldDB" id="A0A1B8RGA6"/>
<evidence type="ECO:0000259" key="2">
    <source>
        <dbReference type="Pfam" id="PF07883"/>
    </source>
</evidence>
<dbReference type="CDD" id="cd02224">
    <property type="entry name" value="cupin_SPO2919-like"/>
    <property type="match status" value="1"/>
</dbReference>
<evidence type="ECO:0000313" key="3">
    <source>
        <dbReference type="EMBL" id="AOO89237.1"/>
    </source>
</evidence>
<dbReference type="Gene3D" id="2.60.120.10">
    <property type="entry name" value="Jelly Rolls"/>
    <property type="match status" value="1"/>
</dbReference>
<dbReference type="GO" id="GO:0046872">
    <property type="term" value="F:metal ion binding"/>
    <property type="evidence" value="ECO:0007669"/>
    <property type="project" value="UniProtKB-KW"/>
</dbReference>
<dbReference type="InterPro" id="IPR011051">
    <property type="entry name" value="RmlC_Cupin_sf"/>
</dbReference>
<proteinExistence type="predicted"/>
<dbReference type="InterPro" id="IPR051610">
    <property type="entry name" value="GPI/OXD"/>
</dbReference>